<dbReference type="Gramene" id="Pp3c2_16800V3.1">
    <property type="protein sequence ID" value="Pp3c2_16800V3.1"/>
    <property type="gene ID" value="Pp3c2_16800"/>
</dbReference>
<dbReference type="EnsemblPlants" id="Pp3c2_16800V3.2">
    <property type="protein sequence ID" value="Pp3c2_16800V3.2"/>
    <property type="gene ID" value="Pp3c2_16800"/>
</dbReference>
<dbReference type="InterPro" id="IPR006708">
    <property type="entry name" value="Pex19"/>
</dbReference>
<dbReference type="Gene3D" id="1.20.120.900">
    <property type="entry name" value="Pex19, mPTS binding domain"/>
    <property type="match status" value="1"/>
</dbReference>
<dbReference type="GeneID" id="112294162"/>
<proteinExistence type="predicted"/>
<feature type="compositionally biased region" description="Low complexity" evidence="1">
    <location>
        <begin position="54"/>
        <end position="64"/>
    </location>
</feature>
<dbReference type="GO" id="GO:0045046">
    <property type="term" value="P:protein import into peroxisome membrane"/>
    <property type="evidence" value="ECO:0000318"/>
    <property type="project" value="GO_Central"/>
</dbReference>
<dbReference type="EMBL" id="ABEU02000002">
    <property type="protein sequence ID" value="PNR60002.1"/>
    <property type="molecule type" value="Genomic_DNA"/>
</dbReference>
<name>A0A2K1L1U9_PHYPA</name>
<sequence>MADHEDFDDDLLDSALDDFRGVGGLSLKSSDKTPASQSGPSESSAETKPIAVQGLGSSLPSLTSGKKKSGKVSKTKNAPGQGSRTVKPEANLSATLERLAEQTRYTVESIDAPPMGENIGDDMESFAKQFEALSGSQDMQGLMDTMMRQLLSKEILYDPMKEIGDRYPEWLESHKSELSSEDMARYTKQYDFIKQLCHAYETTPDDFQKVVDLMQNMQECGQPPPDIVRELAPGLELGEDGLPMLPDFSGGGALGGPGNCSIM</sequence>
<feature type="compositionally biased region" description="Basic residues" evidence="1">
    <location>
        <begin position="65"/>
        <end position="74"/>
    </location>
</feature>
<evidence type="ECO:0000313" key="2">
    <source>
        <dbReference type="EMBL" id="PNR60002.1"/>
    </source>
</evidence>
<dbReference type="Pfam" id="PF04614">
    <property type="entry name" value="Pex19"/>
    <property type="match status" value="1"/>
</dbReference>
<accession>A0A2K1L1U9</accession>
<feature type="compositionally biased region" description="Polar residues" evidence="1">
    <location>
        <begin position="32"/>
        <end position="46"/>
    </location>
</feature>
<reference evidence="2 4" key="1">
    <citation type="journal article" date="2008" name="Science">
        <title>The Physcomitrella genome reveals evolutionary insights into the conquest of land by plants.</title>
        <authorList>
            <person name="Rensing S."/>
            <person name="Lang D."/>
            <person name="Zimmer A."/>
            <person name="Terry A."/>
            <person name="Salamov A."/>
            <person name="Shapiro H."/>
            <person name="Nishiyama T."/>
            <person name="Perroud P.-F."/>
            <person name="Lindquist E."/>
            <person name="Kamisugi Y."/>
            <person name="Tanahashi T."/>
            <person name="Sakakibara K."/>
            <person name="Fujita T."/>
            <person name="Oishi K."/>
            <person name="Shin-I T."/>
            <person name="Kuroki Y."/>
            <person name="Toyoda A."/>
            <person name="Suzuki Y."/>
            <person name="Hashimoto A."/>
            <person name="Yamaguchi K."/>
            <person name="Sugano A."/>
            <person name="Kohara Y."/>
            <person name="Fujiyama A."/>
            <person name="Anterola A."/>
            <person name="Aoki S."/>
            <person name="Ashton N."/>
            <person name="Barbazuk W.B."/>
            <person name="Barker E."/>
            <person name="Bennetzen J."/>
            <person name="Bezanilla M."/>
            <person name="Blankenship R."/>
            <person name="Cho S.H."/>
            <person name="Dutcher S."/>
            <person name="Estelle M."/>
            <person name="Fawcett J.A."/>
            <person name="Gundlach H."/>
            <person name="Hanada K."/>
            <person name="Heyl A."/>
            <person name="Hicks K.A."/>
            <person name="Hugh J."/>
            <person name="Lohr M."/>
            <person name="Mayer K."/>
            <person name="Melkozernov A."/>
            <person name="Murata T."/>
            <person name="Nelson D."/>
            <person name="Pils B."/>
            <person name="Prigge M."/>
            <person name="Reiss B."/>
            <person name="Renner T."/>
            <person name="Rombauts S."/>
            <person name="Rushton P."/>
            <person name="Sanderfoot A."/>
            <person name="Schween G."/>
            <person name="Shiu S.-H."/>
            <person name="Stueber K."/>
            <person name="Theodoulou F.L."/>
            <person name="Tu H."/>
            <person name="Van de Peer Y."/>
            <person name="Verrier P.J."/>
            <person name="Waters E."/>
            <person name="Wood A."/>
            <person name="Yang L."/>
            <person name="Cove D."/>
            <person name="Cuming A."/>
            <person name="Hasebe M."/>
            <person name="Lucas S."/>
            <person name="Mishler D.B."/>
            <person name="Reski R."/>
            <person name="Grigoriev I."/>
            <person name="Quatrano R.S."/>
            <person name="Boore J.L."/>
        </authorList>
    </citation>
    <scope>NUCLEOTIDE SEQUENCE [LARGE SCALE GENOMIC DNA]</scope>
    <source>
        <strain evidence="3 4">cv. Gransden 2004</strain>
    </source>
</reference>
<dbReference type="OMA" id="PMSTDAH"/>
<dbReference type="PANTHER" id="PTHR12774">
    <property type="entry name" value="PEROXISOMAL BIOGENESIS FACTOR 19"/>
    <property type="match status" value="1"/>
</dbReference>
<reference evidence="2 4" key="2">
    <citation type="journal article" date="2018" name="Plant J.">
        <title>The Physcomitrella patens chromosome-scale assembly reveals moss genome structure and evolution.</title>
        <authorList>
            <person name="Lang D."/>
            <person name="Ullrich K.K."/>
            <person name="Murat F."/>
            <person name="Fuchs J."/>
            <person name="Jenkins J."/>
            <person name="Haas F.B."/>
            <person name="Piednoel M."/>
            <person name="Gundlach H."/>
            <person name="Van Bel M."/>
            <person name="Meyberg R."/>
            <person name="Vives C."/>
            <person name="Morata J."/>
            <person name="Symeonidi A."/>
            <person name="Hiss M."/>
            <person name="Muchero W."/>
            <person name="Kamisugi Y."/>
            <person name="Saleh O."/>
            <person name="Blanc G."/>
            <person name="Decker E.L."/>
            <person name="van Gessel N."/>
            <person name="Grimwood J."/>
            <person name="Hayes R.D."/>
            <person name="Graham S.W."/>
            <person name="Gunter L.E."/>
            <person name="McDaniel S.F."/>
            <person name="Hoernstein S.N.W."/>
            <person name="Larsson A."/>
            <person name="Li F.W."/>
            <person name="Perroud P.F."/>
            <person name="Phillips J."/>
            <person name="Ranjan P."/>
            <person name="Rokshar D.S."/>
            <person name="Rothfels C.J."/>
            <person name="Schneider L."/>
            <person name="Shu S."/>
            <person name="Stevenson D.W."/>
            <person name="Thummler F."/>
            <person name="Tillich M."/>
            <person name="Villarreal Aguilar J.C."/>
            <person name="Widiez T."/>
            <person name="Wong G.K."/>
            <person name="Wymore A."/>
            <person name="Zhang Y."/>
            <person name="Zimmer A.D."/>
            <person name="Quatrano R.S."/>
            <person name="Mayer K.F.X."/>
            <person name="Goodstein D."/>
            <person name="Casacuberta J.M."/>
            <person name="Vandepoele K."/>
            <person name="Reski R."/>
            <person name="Cuming A.C."/>
            <person name="Tuskan G.A."/>
            <person name="Maumus F."/>
            <person name="Salse J."/>
            <person name="Schmutz J."/>
            <person name="Rensing S.A."/>
        </authorList>
    </citation>
    <scope>NUCLEOTIDE SEQUENCE [LARGE SCALE GENOMIC DNA]</scope>
    <source>
        <strain evidence="3 4">cv. Gransden 2004</strain>
    </source>
</reference>
<gene>
    <name evidence="3" type="primary">LOC112294162</name>
    <name evidence="2" type="ORF">PHYPA_002794</name>
</gene>
<feature type="region of interest" description="Disordered" evidence="1">
    <location>
        <begin position="22"/>
        <end position="89"/>
    </location>
</feature>
<evidence type="ECO:0000256" key="1">
    <source>
        <dbReference type="SAM" id="MobiDB-lite"/>
    </source>
</evidence>
<keyword evidence="4" id="KW-1185">Reference proteome</keyword>
<dbReference type="STRING" id="3218.A0A2K1L1U9"/>
<evidence type="ECO:0000313" key="4">
    <source>
        <dbReference type="Proteomes" id="UP000006727"/>
    </source>
</evidence>
<dbReference type="AlphaFoldDB" id="A0A2K1L1U9"/>
<organism evidence="2">
    <name type="scientific">Physcomitrium patens</name>
    <name type="common">Spreading-leaved earth moss</name>
    <name type="synonym">Physcomitrella patens</name>
    <dbReference type="NCBI Taxonomy" id="3218"/>
    <lineage>
        <taxon>Eukaryota</taxon>
        <taxon>Viridiplantae</taxon>
        <taxon>Streptophyta</taxon>
        <taxon>Embryophyta</taxon>
        <taxon>Bryophyta</taxon>
        <taxon>Bryophytina</taxon>
        <taxon>Bryopsida</taxon>
        <taxon>Funariidae</taxon>
        <taxon>Funariales</taxon>
        <taxon>Funariaceae</taxon>
        <taxon>Physcomitrium</taxon>
    </lineage>
</organism>
<protein>
    <submittedName>
        <fullName evidence="2 3">Uncharacterized protein</fullName>
    </submittedName>
</protein>
<dbReference type="Gramene" id="Pp3c2_16800V3.2">
    <property type="protein sequence ID" value="Pp3c2_16800V3.2"/>
    <property type="gene ID" value="Pp3c2_16800"/>
</dbReference>
<dbReference type="PANTHER" id="PTHR12774:SF2">
    <property type="entry name" value="PEROXISOMAL BIOGENESIS FACTOR 19"/>
    <property type="match status" value="1"/>
</dbReference>
<dbReference type="InterPro" id="IPR038322">
    <property type="entry name" value="Pex19_C_sf"/>
</dbReference>
<dbReference type="RefSeq" id="XP_024400139.1">
    <property type="nucleotide sequence ID" value="XM_024544371.2"/>
</dbReference>
<dbReference type="PaxDb" id="3218-PP1S358_23V6.1"/>
<evidence type="ECO:0000313" key="3">
    <source>
        <dbReference type="EnsemblPlants" id="Pp3c2_16800V3.1"/>
    </source>
</evidence>
<dbReference type="GO" id="GO:0005778">
    <property type="term" value="C:peroxisomal membrane"/>
    <property type="evidence" value="ECO:0000318"/>
    <property type="project" value="GO_Central"/>
</dbReference>
<dbReference type="Proteomes" id="UP000006727">
    <property type="component" value="Chromosome 2"/>
</dbReference>
<reference evidence="3" key="3">
    <citation type="submission" date="2020-12" db="UniProtKB">
        <authorList>
            <consortium name="EnsemblPlants"/>
        </authorList>
    </citation>
    <scope>IDENTIFICATION</scope>
</reference>
<dbReference type="OrthoDB" id="21292at2759"/>
<dbReference type="GO" id="GO:0033328">
    <property type="term" value="F:peroxisome membrane targeting sequence binding"/>
    <property type="evidence" value="ECO:0000318"/>
    <property type="project" value="GO_Central"/>
</dbReference>
<dbReference type="EnsemblPlants" id="Pp3c2_16800V3.1">
    <property type="protein sequence ID" value="Pp3c2_16800V3.1"/>
    <property type="gene ID" value="Pp3c2_16800"/>
</dbReference>